<keyword evidence="2" id="KW-1185">Reference proteome</keyword>
<evidence type="ECO:0000313" key="1">
    <source>
        <dbReference type="EMBL" id="TYP71889.1"/>
    </source>
</evidence>
<organism evidence="1 2">
    <name type="scientific">Paenibacillus methanolicus</name>
    <dbReference type="NCBI Taxonomy" id="582686"/>
    <lineage>
        <taxon>Bacteria</taxon>
        <taxon>Bacillati</taxon>
        <taxon>Bacillota</taxon>
        <taxon>Bacilli</taxon>
        <taxon>Bacillales</taxon>
        <taxon>Paenibacillaceae</taxon>
        <taxon>Paenibacillus</taxon>
    </lineage>
</organism>
<evidence type="ECO:0000313" key="2">
    <source>
        <dbReference type="Proteomes" id="UP000323257"/>
    </source>
</evidence>
<dbReference type="Proteomes" id="UP000323257">
    <property type="component" value="Unassembled WGS sequence"/>
</dbReference>
<gene>
    <name evidence="1" type="ORF">BCM02_109167</name>
</gene>
<dbReference type="InterPro" id="IPR036916">
    <property type="entry name" value="Sda_sf"/>
</dbReference>
<dbReference type="AlphaFoldDB" id="A0A5S5BY64"/>
<proteinExistence type="predicted"/>
<dbReference type="SUPFAM" id="SSF100985">
    <property type="entry name" value="Sporulation inhibitor Sda"/>
    <property type="match status" value="1"/>
</dbReference>
<reference evidence="1 2" key="1">
    <citation type="submission" date="2019-07" db="EMBL/GenBank/DDBJ databases">
        <title>Genomic Encyclopedia of Type Strains, Phase III (KMG-III): the genomes of soil and plant-associated and newly described type strains.</title>
        <authorList>
            <person name="Whitman W."/>
        </authorList>
    </citation>
    <scope>NUCLEOTIDE SEQUENCE [LARGE SCALE GENOMIC DNA]</scope>
    <source>
        <strain evidence="1 2">BL24</strain>
    </source>
</reference>
<dbReference type="Pfam" id="PF08970">
    <property type="entry name" value="Sda"/>
    <property type="match status" value="1"/>
</dbReference>
<dbReference type="EMBL" id="VNHS01000009">
    <property type="protein sequence ID" value="TYP71889.1"/>
    <property type="molecule type" value="Genomic_DNA"/>
</dbReference>
<protein>
    <submittedName>
        <fullName evidence="1">Sporulation inhibitor A</fullName>
    </submittedName>
</protein>
<comment type="caution">
    <text evidence="1">The sequence shown here is derived from an EMBL/GenBank/DDBJ whole genome shotgun (WGS) entry which is preliminary data.</text>
</comment>
<name>A0A5S5BY64_9BACL</name>
<dbReference type="InterPro" id="IPR015064">
    <property type="entry name" value="Sda"/>
</dbReference>
<accession>A0A5S5BY64</accession>
<dbReference type="Gene3D" id="1.10.287.1100">
    <property type="entry name" value="Sporulation inhibitor A"/>
    <property type="match status" value="1"/>
</dbReference>
<sequence length="64" mass="7362">MYRQAVMKLFNWADITALAQAETDVLVEAYQTAITLGLSKDFIRLLEEELLRRGFISGKDRRKG</sequence>